<gene>
    <name evidence="4" type="ORF">POTOM_018955</name>
</gene>
<name>A0A8X7ZTC6_POPTO</name>
<keyword evidence="3" id="KW-0812">Transmembrane</keyword>
<dbReference type="InterPro" id="IPR044839">
    <property type="entry name" value="NDR1-like"/>
</dbReference>
<comment type="caution">
    <text evidence="4">The sequence shown here is derived from an EMBL/GenBank/DDBJ whole genome shotgun (WGS) entry which is preliminary data.</text>
</comment>
<keyword evidence="2 3" id="KW-0472">Membrane</keyword>
<dbReference type="EMBL" id="JAAWWB010000009">
    <property type="protein sequence ID" value="KAG6775499.1"/>
    <property type="molecule type" value="Genomic_DNA"/>
</dbReference>
<evidence type="ECO:0008006" key="6">
    <source>
        <dbReference type="Google" id="ProtNLM"/>
    </source>
</evidence>
<feature type="transmembrane region" description="Helical" evidence="3">
    <location>
        <begin position="310"/>
        <end position="329"/>
    </location>
</feature>
<dbReference type="GO" id="GO:0098542">
    <property type="term" value="P:defense response to other organism"/>
    <property type="evidence" value="ECO:0007669"/>
    <property type="project" value="InterPro"/>
</dbReference>
<keyword evidence="5" id="KW-1185">Reference proteome</keyword>
<evidence type="ECO:0000313" key="4">
    <source>
        <dbReference type="EMBL" id="KAG6775499.1"/>
    </source>
</evidence>
<dbReference type="GO" id="GO:0009506">
    <property type="term" value="C:plasmodesma"/>
    <property type="evidence" value="ECO:0007669"/>
    <property type="project" value="TreeGrafter"/>
</dbReference>
<evidence type="ECO:0000256" key="3">
    <source>
        <dbReference type="SAM" id="Phobius"/>
    </source>
</evidence>
<accession>A0A8X7ZTC6</accession>
<dbReference type="GO" id="GO:0005886">
    <property type="term" value="C:plasma membrane"/>
    <property type="evidence" value="ECO:0007669"/>
    <property type="project" value="TreeGrafter"/>
</dbReference>
<evidence type="ECO:0000256" key="2">
    <source>
        <dbReference type="ARBA" id="ARBA00023136"/>
    </source>
</evidence>
<feature type="transmembrane region" description="Helical" evidence="3">
    <location>
        <begin position="105"/>
        <end position="129"/>
    </location>
</feature>
<dbReference type="Proteomes" id="UP000886885">
    <property type="component" value="Chromosome 5A"/>
</dbReference>
<evidence type="ECO:0000256" key="1">
    <source>
        <dbReference type="ARBA" id="ARBA00004370"/>
    </source>
</evidence>
<dbReference type="PANTHER" id="PTHR31415:SF166">
    <property type="entry name" value="LATE EMBRYOGENESIS ABUNDANT (LEA) HYDROXYPROLINE-RICH GLYCOPROTEIN FAMILY"/>
    <property type="match status" value="1"/>
</dbReference>
<evidence type="ECO:0000313" key="5">
    <source>
        <dbReference type="Proteomes" id="UP000886885"/>
    </source>
</evidence>
<dbReference type="PANTHER" id="PTHR31415">
    <property type="entry name" value="OS05G0367900 PROTEIN"/>
    <property type="match status" value="1"/>
</dbReference>
<organism evidence="4 5">
    <name type="scientific">Populus tomentosa</name>
    <name type="common">Chinese white poplar</name>
    <dbReference type="NCBI Taxonomy" id="118781"/>
    <lineage>
        <taxon>Eukaryota</taxon>
        <taxon>Viridiplantae</taxon>
        <taxon>Streptophyta</taxon>
        <taxon>Embryophyta</taxon>
        <taxon>Tracheophyta</taxon>
        <taxon>Spermatophyta</taxon>
        <taxon>Magnoliopsida</taxon>
        <taxon>eudicotyledons</taxon>
        <taxon>Gunneridae</taxon>
        <taxon>Pentapetalae</taxon>
        <taxon>rosids</taxon>
        <taxon>fabids</taxon>
        <taxon>Malpighiales</taxon>
        <taxon>Salicaceae</taxon>
        <taxon>Saliceae</taxon>
        <taxon>Populus</taxon>
    </lineage>
</organism>
<protein>
    <recommendedName>
        <fullName evidence="6">Late embryogenesis abundant protein LEA-2 subgroup domain-containing protein</fullName>
    </recommendedName>
</protein>
<keyword evidence="3" id="KW-1133">Transmembrane helix</keyword>
<reference evidence="4" key="1">
    <citation type="journal article" date="2020" name="bioRxiv">
        <title>Hybrid origin of Populus tomentosa Carr. identified through genome sequencing and phylogenomic analysis.</title>
        <authorList>
            <person name="An X."/>
            <person name="Gao K."/>
            <person name="Chen Z."/>
            <person name="Li J."/>
            <person name="Yang X."/>
            <person name="Yang X."/>
            <person name="Zhou J."/>
            <person name="Guo T."/>
            <person name="Zhao T."/>
            <person name="Huang S."/>
            <person name="Miao D."/>
            <person name="Khan W.U."/>
            <person name="Rao P."/>
            <person name="Ye M."/>
            <person name="Lei B."/>
            <person name="Liao W."/>
            <person name="Wang J."/>
            <person name="Ji L."/>
            <person name="Li Y."/>
            <person name="Guo B."/>
            <person name="Mustafa N.S."/>
            <person name="Li S."/>
            <person name="Yun Q."/>
            <person name="Keller S.R."/>
            <person name="Mao J."/>
            <person name="Zhang R."/>
            <person name="Strauss S.H."/>
        </authorList>
    </citation>
    <scope>NUCLEOTIDE SEQUENCE</scope>
    <source>
        <strain evidence="4">GM15</strain>
        <tissue evidence="4">Leaf</tissue>
    </source>
</reference>
<dbReference type="OrthoDB" id="842212at2759"/>
<proteinExistence type="predicted"/>
<comment type="subcellular location">
    <subcellularLocation>
        <location evidence="1">Membrane</location>
    </subcellularLocation>
</comment>
<sequence length="496" mass="54980">MGKERDANGGIRRAASPCADESMMTCTLMPTGKRFALSKPRHASPFSHQLSKSRICYFKPTGKIFATSVPSPTCHVRAELRNIIMEAPMVAVREVAQIPKKRSTYFYLVLGGVVFLIILGIAITFYLGILPLPRKPQFILDEATIGGLKFSDPNLLTCNMQVTLSAKNPNINYGIFIEKLEARAFYQNQQITVAAELPENYASPKTVSVWPPFLYGNDVLIPPHEAADLMVDLNAGNLPLEIKVDGSLKWKVSSFTFGKYRLMVNCLADIPLGSQVNGTNFESGVKYVLDQPFMDSTKNDDPDGKTKGHFCLLASGALIFVGIAILLYLTQFQPHKPRFIIQDATVYGLNFSNPNLLTCSMQVTLSTRNPNAHIGIYYEKLDVHAIYQHQQITLATALPRTYLDHEEVSVWSPVLYGKDVAISPLVAAGLMEDLQSGCVSLDIKVYGRLKWKLGSSMIGKYQLIANCPAYIPLGNPSKMESAVKYEFVHLCRVKVE</sequence>
<dbReference type="AlphaFoldDB" id="A0A8X7ZTC6"/>